<dbReference type="RefSeq" id="WP_196270030.1">
    <property type="nucleotide sequence ID" value="NZ_JADQDO010000001.1"/>
</dbReference>
<evidence type="ECO:0000256" key="1">
    <source>
        <dbReference type="SAM" id="Phobius"/>
    </source>
</evidence>
<comment type="caution">
    <text evidence="2">The sequence shown here is derived from an EMBL/GenBank/DDBJ whole genome shotgun (WGS) entry which is preliminary data.</text>
</comment>
<dbReference type="Proteomes" id="UP000599312">
    <property type="component" value="Unassembled WGS sequence"/>
</dbReference>
<keyword evidence="3" id="KW-1185">Reference proteome</keyword>
<organism evidence="2 3">
    <name type="scientific">Microvirga alba</name>
    <dbReference type="NCBI Taxonomy" id="2791025"/>
    <lineage>
        <taxon>Bacteria</taxon>
        <taxon>Pseudomonadati</taxon>
        <taxon>Pseudomonadota</taxon>
        <taxon>Alphaproteobacteria</taxon>
        <taxon>Hyphomicrobiales</taxon>
        <taxon>Methylobacteriaceae</taxon>
        <taxon>Microvirga</taxon>
    </lineage>
</organism>
<name>A0A931BJH5_9HYPH</name>
<keyword evidence="1" id="KW-0472">Membrane</keyword>
<dbReference type="EMBL" id="JADQDO010000001">
    <property type="protein sequence ID" value="MBF9232046.1"/>
    <property type="molecule type" value="Genomic_DNA"/>
</dbReference>
<keyword evidence="1" id="KW-1133">Transmembrane helix</keyword>
<dbReference type="AlphaFoldDB" id="A0A931BJH5"/>
<evidence type="ECO:0000313" key="2">
    <source>
        <dbReference type="EMBL" id="MBF9232046.1"/>
    </source>
</evidence>
<proteinExistence type="predicted"/>
<feature type="transmembrane region" description="Helical" evidence="1">
    <location>
        <begin position="26"/>
        <end position="48"/>
    </location>
</feature>
<gene>
    <name evidence="2" type="ORF">I2H38_01500</name>
</gene>
<keyword evidence="1" id="KW-0812">Transmembrane</keyword>
<accession>A0A931BJH5</accession>
<evidence type="ECO:0000313" key="3">
    <source>
        <dbReference type="Proteomes" id="UP000599312"/>
    </source>
</evidence>
<sequence>MITWAVLVALVSSAVAFISSDLTSIAIGVAELFGVIALFALVCAAEAFN</sequence>
<protein>
    <submittedName>
        <fullName evidence="2">Uncharacterized protein</fullName>
    </submittedName>
</protein>
<reference evidence="2" key="1">
    <citation type="submission" date="2020-11" db="EMBL/GenBank/DDBJ databases">
        <authorList>
            <person name="Kim M.K."/>
        </authorList>
    </citation>
    <scope>NUCLEOTIDE SEQUENCE</scope>
    <source>
        <strain evidence="2">BT350</strain>
    </source>
</reference>